<reference evidence="10 11" key="1">
    <citation type="submission" date="2013-03" db="EMBL/GenBank/DDBJ databases">
        <title>The Genome Sequence of Phialophora europaea CBS 101466.</title>
        <authorList>
            <consortium name="The Broad Institute Genomics Platform"/>
            <person name="Cuomo C."/>
            <person name="de Hoog S."/>
            <person name="Gorbushina A."/>
            <person name="Walker B."/>
            <person name="Young S.K."/>
            <person name="Zeng Q."/>
            <person name="Gargeya S."/>
            <person name="Fitzgerald M."/>
            <person name="Haas B."/>
            <person name="Abouelleil A."/>
            <person name="Allen A.W."/>
            <person name="Alvarado L."/>
            <person name="Arachchi H.M."/>
            <person name="Berlin A.M."/>
            <person name="Chapman S.B."/>
            <person name="Gainer-Dewar J."/>
            <person name="Goldberg J."/>
            <person name="Griggs A."/>
            <person name="Gujja S."/>
            <person name="Hansen M."/>
            <person name="Howarth C."/>
            <person name="Imamovic A."/>
            <person name="Ireland A."/>
            <person name="Larimer J."/>
            <person name="McCowan C."/>
            <person name="Murphy C."/>
            <person name="Pearson M."/>
            <person name="Poon T.W."/>
            <person name="Priest M."/>
            <person name="Roberts A."/>
            <person name="Saif S."/>
            <person name="Shea T."/>
            <person name="Sisk P."/>
            <person name="Sykes S."/>
            <person name="Wortman J."/>
            <person name="Nusbaum C."/>
            <person name="Birren B."/>
        </authorList>
    </citation>
    <scope>NUCLEOTIDE SEQUENCE [LARGE SCALE GENOMIC DNA]</scope>
    <source>
        <strain evidence="10 11">CBS 101466</strain>
    </source>
</reference>
<dbReference type="GO" id="GO:0072657">
    <property type="term" value="P:protein localization to membrane"/>
    <property type="evidence" value="ECO:0007669"/>
    <property type="project" value="TreeGrafter"/>
</dbReference>
<keyword evidence="7" id="KW-0333">Golgi apparatus</keyword>
<dbReference type="Proteomes" id="UP000030752">
    <property type="component" value="Unassembled WGS sequence"/>
</dbReference>
<comment type="similarity">
    <text evidence="3 9">Belongs to the nonaspanin (TM9SF) (TC 9.A.2) family.</text>
</comment>
<accession>W2SE33</accession>
<evidence type="ECO:0000313" key="11">
    <source>
        <dbReference type="Proteomes" id="UP000030752"/>
    </source>
</evidence>
<organism evidence="10 11">
    <name type="scientific">Cyphellophora europaea (strain CBS 101466)</name>
    <name type="common">Phialophora europaea</name>
    <dbReference type="NCBI Taxonomy" id="1220924"/>
    <lineage>
        <taxon>Eukaryota</taxon>
        <taxon>Fungi</taxon>
        <taxon>Dikarya</taxon>
        <taxon>Ascomycota</taxon>
        <taxon>Pezizomycotina</taxon>
        <taxon>Eurotiomycetes</taxon>
        <taxon>Chaetothyriomycetidae</taxon>
        <taxon>Chaetothyriales</taxon>
        <taxon>Cyphellophoraceae</taxon>
        <taxon>Cyphellophora</taxon>
    </lineage>
</organism>
<evidence type="ECO:0000256" key="3">
    <source>
        <dbReference type="ARBA" id="ARBA00005227"/>
    </source>
</evidence>
<feature type="transmembrane region" description="Helical" evidence="9">
    <location>
        <begin position="601"/>
        <end position="629"/>
    </location>
</feature>
<keyword evidence="6 9" id="KW-1133">Transmembrane helix</keyword>
<evidence type="ECO:0000256" key="4">
    <source>
        <dbReference type="ARBA" id="ARBA00022692"/>
    </source>
</evidence>
<feature type="transmembrane region" description="Helical" evidence="9">
    <location>
        <begin position="441"/>
        <end position="466"/>
    </location>
</feature>
<evidence type="ECO:0000313" key="10">
    <source>
        <dbReference type="EMBL" id="ETN46870.1"/>
    </source>
</evidence>
<dbReference type="InterPro" id="IPR004240">
    <property type="entry name" value="EMP70"/>
</dbReference>
<dbReference type="VEuPathDB" id="FungiDB:HMPREF1541_01059"/>
<evidence type="ECO:0000256" key="8">
    <source>
        <dbReference type="ARBA" id="ARBA00023136"/>
    </source>
</evidence>
<proteinExistence type="inferred from homology"/>
<keyword evidence="8 9" id="KW-0472">Membrane</keyword>
<evidence type="ECO:0000256" key="2">
    <source>
        <dbReference type="ARBA" id="ARBA00004555"/>
    </source>
</evidence>
<dbReference type="RefSeq" id="XP_008711582.1">
    <property type="nucleotide sequence ID" value="XM_008713360.1"/>
</dbReference>
<comment type="subcellular location">
    <subcellularLocation>
        <location evidence="2">Golgi apparatus</location>
    </subcellularLocation>
    <subcellularLocation>
        <location evidence="1">Membrane</location>
        <topology evidence="1">Multi-pass membrane protein</topology>
    </subcellularLocation>
</comment>
<feature type="chain" id="PRO_5007366239" description="Transmembrane 9 superfamily member" evidence="9">
    <location>
        <begin position="26"/>
        <end position="711"/>
    </location>
</feature>
<feature type="transmembrane region" description="Helical" evidence="9">
    <location>
        <begin position="672"/>
        <end position="701"/>
    </location>
</feature>
<feature type="transmembrane region" description="Helical" evidence="9">
    <location>
        <begin position="567"/>
        <end position="589"/>
    </location>
</feature>
<dbReference type="EMBL" id="KB822711">
    <property type="protein sequence ID" value="ETN46870.1"/>
    <property type="molecule type" value="Genomic_DNA"/>
</dbReference>
<evidence type="ECO:0000256" key="5">
    <source>
        <dbReference type="ARBA" id="ARBA00022729"/>
    </source>
</evidence>
<dbReference type="PANTHER" id="PTHR10766:SF55">
    <property type="entry name" value="TRANSMEMBRANE 9 SUPERFAMILY MEMBER 4"/>
    <property type="match status" value="1"/>
</dbReference>
<dbReference type="STRING" id="1220924.W2SE33"/>
<dbReference type="GO" id="GO:0016020">
    <property type="term" value="C:membrane"/>
    <property type="evidence" value="ECO:0007669"/>
    <property type="project" value="UniProtKB-SubCell"/>
</dbReference>
<keyword evidence="5 9" id="KW-0732">Signal</keyword>
<dbReference type="OrthoDB" id="1666796at2759"/>
<feature type="transmembrane region" description="Helical" evidence="9">
    <location>
        <begin position="311"/>
        <end position="333"/>
    </location>
</feature>
<dbReference type="Pfam" id="PF02990">
    <property type="entry name" value="EMP70"/>
    <property type="match status" value="1"/>
</dbReference>
<protein>
    <recommendedName>
        <fullName evidence="9">Transmembrane 9 superfamily member</fullName>
    </recommendedName>
</protein>
<feature type="transmembrane region" description="Helical" evidence="9">
    <location>
        <begin position="478"/>
        <end position="501"/>
    </location>
</feature>
<dbReference type="eggNOG" id="KOG1278">
    <property type="taxonomic scope" value="Eukaryota"/>
</dbReference>
<dbReference type="GO" id="GO:0005794">
    <property type="term" value="C:Golgi apparatus"/>
    <property type="evidence" value="ECO:0007669"/>
    <property type="project" value="UniProtKB-SubCell"/>
</dbReference>
<name>W2SE33_CYPE1</name>
<feature type="transmembrane region" description="Helical" evidence="9">
    <location>
        <begin position="408"/>
        <end position="435"/>
    </location>
</feature>
<gene>
    <name evidence="10" type="ORF">HMPREF1541_01059</name>
</gene>
<evidence type="ECO:0000256" key="7">
    <source>
        <dbReference type="ARBA" id="ARBA00023034"/>
    </source>
</evidence>
<evidence type="ECO:0000256" key="1">
    <source>
        <dbReference type="ARBA" id="ARBA00004141"/>
    </source>
</evidence>
<evidence type="ECO:0000256" key="9">
    <source>
        <dbReference type="RuleBase" id="RU363079"/>
    </source>
</evidence>
<sequence length="711" mass="79261">MAMSRGFSASSISLLLLLFASLANSFYVPGYSIRSYKTDENIPLLVNKVYSDNSQLQYAYYDLPFVCPPSGEKHLGSRYASGHSIALNLGEVLRGDRIMNSDFEVNMGQDIECQYLCDRVATRQDVEWARQLIDDGYVAEWILDNLPGATSFVTVDRSKKYYSSGFKLGYKDYDASTGKPRYFMNNHYTIVVRWRKAAGRAGDNGGKVVVAFEVYPKSMDAAQRNETGCPLDVQADHKEFSLFIPPKDSGLHQQYPDSSYIPANEIDMNDGATLTIPYTYSIYFRETDEIEWEHRWDLYFSDQAETSFTHWLAIVNSLIISGILGAVCVVIWGRTMQGDLKGRGDGVLEEARLKVKKTVQKKAGSGLLEKLNEAGADGDPSDEEVVEDLSGWKLLHGDVFRAPAYGGLLAPVVGSGMQLIFMVAGLLVLSTFGVLNPSWRGGFISVGVGLFVFAGSFSGYCSARVYKTFGGQNYKKNAALTALLFPGLTFAFIFVLNLFTWSQASSTALPFTTLLALACLWLLIQVPLVHLGSHYGFHRAPVMEHPTRTSSIPRQIPPQQWYTRNPFALPLLAGLIPFAVLFIELLFVFKSLYLDKSSYYYVFGFLSIISALLTITVAETVLISTYLLLNAENYHWWWQSFFVGGASGFWIFVYSAWYYTTRLHIDGFVSSLLFFSYAGLACTVYGLATGTVGFLTAYAFVRQIYSGVKVD</sequence>
<keyword evidence="11" id="KW-1185">Reference proteome</keyword>
<keyword evidence="4 9" id="KW-0812">Transmembrane</keyword>
<dbReference type="GeneID" id="19968398"/>
<dbReference type="HOGENOM" id="CLU_010714_4_1_1"/>
<feature type="transmembrane region" description="Helical" evidence="9">
    <location>
        <begin position="507"/>
        <end position="529"/>
    </location>
</feature>
<feature type="signal peptide" evidence="9">
    <location>
        <begin position="1"/>
        <end position="25"/>
    </location>
</feature>
<dbReference type="AlphaFoldDB" id="W2SE33"/>
<feature type="transmembrane region" description="Helical" evidence="9">
    <location>
        <begin position="641"/>
        <end position="660"/>
    </location>
</feature>
<evidence type="ECO:0000256" key="6">
    <source>
        <dbReference type="ARBA" id="ARBA00022989"/>
    </source>
</evidence>
<dbReference type="InParanoid" id="W2SE33"/>
<dbReference type="PANTHER" id="PTHR10766">
    <property type="entry name" value="TRANSMEMBRANE 9 SUPERFAMILY PROTEIN"/>
    <property type="match status" value="1"/>
</dbReference>